<feature type="signal peptide" evidence="1">
    <location>
        <begin position="1"/>
        <end position="22"/>
    </location>
</feature>
<evidence type="ECO:0000313" key="3">
    <source>
        <dbReference type="EMBL" id="MDG0816020.1"/>
    </source>
</evidence>
<dbReference type="Proteomes" id="UP001152321">
    <property type="component" value="Unassembled WGS sequence"/>
</dbReference>
<protein>
    <submittedName>
        <fullName evidence="3">HNH endonuclease family protein</fullName>
    </submittedName>
</protein>
<keyword evidence="4" id="KW-1185">Reference proteome</keyword>
<dbReference type="InterPro" id="IPR011089">
    <property type="entry name" value="GmrSD_C"/>
</dbReference>
<gene>
    <name evidence="3" type="ORF">NWE73_06580</name>
</gene>
<proteinExistence type="predicted"/>
<accession>A0ABT6DIE9</accession>
<dbReference type="RefSeq" id="WP_277577498.1">
    <property type="nucleotide sequence ID" value="NZ_JANRMI010000002.1"/>
</dbReference>
<keyword evidence="3" id="KW-0378">Hydrolase</keyword>
<dbReference type="GO" id="GO:0004519">
    <property type="term" value="F:endonuclease activity"/>
    <property type="evidence" value="ECO:0007669"/>
    <property type="project" value="UniProtKB-KW"/>
</dbReference>
<sequence length="296" mass="33776">MHKLLLVLAISAIVSNTHQASAQEEQKLGSNPRFDDYYTVSDVDMASEQVSHQDTIKKIGKEIDPLQSAQNLFLEAPEWMAELKAKVLSLLQFDHHNESYGDVNEPYNRSKHFGGWINDKNDDTCYNTRAKVLIRDSKTPVTVSSSGCTVVAGSWDEPYTGNQLTKASDIQIDHFVPLKNTYISGGWRWDFRKRCLYANFLGNSFHLISADGPQNMKKSDRTPEEYMPPNKAYACQYLEQWLKVKLIWELGLTPPEKQAVVSLIEQNHCDLSKFNYSAQDLQQQRAFMADNMNLCQ</sequence>
<dbReference type="Pfam" id="PF07510">
    <property type="entry name" value="GmrSD_C"/>
    <property type="match status" value="1"/>
</dbReference>
<feature type="domain" description="GmrSD restriction endonucleases C-terminal" evidence="2">
    <location>
        <begin position="148"/>
        <end position="249"/>
    </location>
</feature>
<feature type="chain" id="PRO_5047216709" evidence="1">
    <location>
        <begin position="23"/>
        <end position="296"/>
    </location>
</feature>
<name>A0ABT6DIE9_9BACT</name>
<evidence type="ECO:0000259" key="2">
    <source>
        <dbReference type="Pfam" id="PF07510"/>
    </source>
</evidence>
<evidence type="ECO:0000256" key="1">
    <source>
        <dbReference type="SAM" id="SignalP"/>
    </source>
</evidence>
<reference evidence="3" key="1">
    <citation type="submission" date="2022-08" db="EMBL/GenBank/DDBJ databases">
        <title>Novel Bdellovibrio Species Isolated from Svalbard: Designation Bdellovibrio svalbardensis.</title>
        <authorList>
            <person name="Mitchell R.J."/>
            <person name="Choi S.Y."/>
        </authorList>
    </citation>
    <scope>NUCLEOTIDE SEQUENCE</scope>
    <source>
        <strain evidence="3">PAP01</strain>
    </source>
</reference>
<evidence type="ECO:0000313" key="4">
    <source>
        <dbReference type="Proteomes" id="UP001152321"/>
    </source>
</evidence>
<organism evidence="3 4">
    <name type="scientific">Bdellovibrio svalbardensis</name>
    <dbReference type="NCBI Taxonomy" id="2972972"/>
    <lineage>
        <taxon>Bacteria</taxon>
        <taxon>Pseudomonadati</taxon>
        <taxon>Bdellovibrionota</taxon>
        <taxon>Bdellovibrionia</taxon>
        <taxon>Bdellovibrionales</taxon>
        <taxon>Pseudobdellovibrionaceae</taxon>
        <taxon>Bdellovibrio</taxon>
    </lineage>
</organism>
<keyword evidence="3" id="KW-0540">Nuclease</keyword>
<keyword evidence="1" id="KW-0732">Signal</keyword>
<keyword evidence="3" id="KW-0255">Endonuclease</keyword>
<dbReference type="PANTHER" id="PTHR24094">
    <property type="entry name" value="SECRETED PROTEIN"/>
    <property type="match status" value="1"/>
</dbReference>
<dbReference type="PANTHER" id="PTHR24094:SF15">
    <property type="entry name" value="AMP-DEPENDENT SYNTHETASE_LIGASE DOMAIN-CONTAINING PROTEIN-RELATED"/>
    <property type="match status" value="1"/>
</dbReference>
<comment type="caution">
    <text evidence="3">The sequence shown here is derived from an EMBL/GenBank/DDBJ whole genome shotgun (WGS) entry which is preliminary data.</text>
</comment>
<dbReference type="EMBL" id="JANRMI010000002">
    <property type="protein sequence ID" value="MDG0816020.1"/>
    <property type="molecule type" value="Genomic_DNA"/>
</dbReference>